<dbReference type="GO" id="GO:0051707">
    <property type="term" value="P:response to other organism"/>
    <property type="evidence" value="ECO:0007669"/>
    <property type="project" value="UniProtKB-ARBA"/>
</dbReference>
<evidence type="ECO:0000259" key="6">
    <source>
        <dbReference type="Pfam" id="PF18052"/>
    </source>
</evidence>
<feature type="region of interest" description="Disordered" evidence="4">
    <location>
        <begin position="927"/>
        <end position="949"/>
    </location>
</feature>
<dbReference type="Gene3D" id="1.10.10.10">
    <property type="entry name" value="Winged helix-like DNA-binding domain superfamily/Winged helix DNA-binding domain"/>
    <property type="match status" value="1"/>
</dbReference>
<dbReference type="Gramene" id="KCW78488">
    <property type="protein sequence ID" value="KCW78488"/>
    <property type="gene ID" value="EUGRSUZ_D02631"/>
</dbReference>
<keyword evidence="1" id="KW-0677">Repeat</keyword>
<evidence type="ECO:0000313" key="9">
    <source>
        <dbReference type="EMBL" id="KCW78488.1"/>
    </source>
</evidence>
<dbReference type="InterPro" id="IPR041118">
    <property type="entry name" value="Rx_N"/>
</dbReference>
<dbReference type="SUPFAM" id="SSF52058">
    <property type="entry name" value="L domain-like"/>
    <property type="match status" value="1"/>
</dbReference>
<dbReference type="Gene3D" id="1.20.5.4130">
    <property type="match status" value="1"/>
</dbReference>
<sequence length="949" mass="108891">MAEAAVLYLLSKLESFAETAVQQQREGHEEWMSLMREFERIKAFLKAADSMEECNEEVKVWVKQVREIAYEAEDLLDEYTQLSVQDHQSEGFLRMIQTSVRNRKARHRLISAMKGISPRIKSICEGQQRLFDGFSTTERGSSSTSSYEDNKWQDHRGDALLVEKSDLVGIEEPKKELVEWLVQGASQCQVISVVGMGGLGKTTLVKQVYDDPAVKKRFTARAWVTLSPSSRTDELLSDMLQQIASSITKTLPSEAETSKSSCVRMVIKDFLQERRLKYLIVLDDVWDMNKWDAVKCAIPNNNNGSRIMVTTRKSDLASASGTGCSGKVYNMKPLSSEQSHELFCRKTFKEKACPSHLEEICRQILKKCEGLPLAIVAISGVLATKDIRRIDEWELVLRSLRSEIDGNEKLKNLKQVLSLSFNDLPYYLKSCFLHLSIFPEALVVERMRIIRLWVAEGFVERKEGKTLEEVAEDYLDELLNRSLIQVAETTSDGRVKKCRVHDLLLEIIIPKARDQNYAIIDHEHRGPWPERVRRLSIHKAFQIARENRSLSCLRSLFMFCVDESCVVDALSSELNLLSVLNLEHAPVSRFPGQVLNMKCLRFLSLRSSCIRTLPSSIGNLQNLETLDLKGTHVVALPVEIAKLQRLRHLLVYRYETISYTHNKYGFKTPADIGALRSLQKLCYIEVDDERNGRNITGLGKLNQLRRLCVLKLRREDGRNLCSSIAKLTNLSSLAVYALDDQEIELRHLSSPPRLLQRIFLRGHLETLPSWIANHHSLVILYLKMSCLRDDPLESLRNLPSLVHLELLHAYNWQTLCFKAKGFMKLKILGLDLFEELEFIQVEKEAMPCLEKLTVLRCKLFKDLPLGIEHLNMLKVLEFFDLPDELVQKLKPDKQNEDYQKVAHVPEIHYGYWREQGWDVTSIETTVEEEGSRLQSSSKRGNEPSPYPRK</sequence>
<dbReference type="OMA" id="RVFEMKA"/>
<dbReference type="InterPro" id="IPR055414">
    <property type="entry name" value="LRR_R13L4/SHOC2-like"/>
</dbReference>
<proteinExistence type="predicted"/>
<dbReference type="CDD" id="cd14798">
    <property type="entry name" value="RX-CC_like"/>
    <property type="match status" value="1"/>
</dbReference>
<dbReference type="InterPro" id="IPR032675">
    <property type="entry name" value="LRR_dom_sf"/>
</dbReference>
<gene>
    <name evidence="9" type="ORF">EUGRSUZ_D02631</name>
</gene>
<dbReference type="PANTHER" id="PTHR23155:SF1205">
    <property type="entry name" value="DISEASE RESISTANCE PROTEIN RPM1"/>
    <property type="match status" value="1"/>
</dbReference>
<keyword evidence="2" id="KW-0547">Nucleotide-binding</keyword>
<dbReference type="GO" id="GO:0006952">
    <property type="term" value="P:defense response"/>
    <property type="evidence" value="ECO:0007669"/>
    <property type="project" value="UniProtKB-KW"/>
</dbReference>
<protein>
    <recommendedName>
        <fullName evidence="10">AAA+ ATPase domain-containing protein</fullName>
    </recommendedName>
</protein>
<name>A0A059CJ76_EUCGR</name>
<evidence type="ECO:0000256" key="2">
    <source>
        <dbReference type="ARBA" id="ARBA00022741"/>
    </source>
</evidence>
<dbReference type="Pfam" id="PF23559">
    <property type="entry name" value="WHD_DRP"/>
    <property type="match status" value="1"/>
</dbReference>
<reference evidence="9" key="1">
    <citation type="submission" date="2013-07" db="EMBL/GenBank/DDBJ databases">
        <title>The genome of Eucalyptus grandis.</title>
        <authorList>
            <person name="Schmutz J."/>
            <person name="Hayes R."/>
            <person name="Myburg A."/>
            <person name="Tuskan G."/>
            <person name="Grattapaglia D."/>
            <person name="Rokhsar D.S."/>
        </authorList>
    </citation>
    <scope>NUCLEOTIDE SEQUENCE</scope>
    <source>
        <tissue evidence="9">Leaf extractions</tissue>
    </source>
</reference>
<evidence type="ECO:0000256" key="3">
    <source>
        <dbReference type="ARBA" id="ARBA00022821"/>
    </source>
</evidence>
<evidence type="ECO:0000259" key="7">
    <source>
        <dbReference type="Pfam" id="PF23559"/>
    </source>
</evidence>
<dbReference type="InterPro" id="IPR038005">
    <property type="entry name" value="RX-like_CC"/>
</dbReference>
<dbReference type="GO" id="GO:0043531">
    <property type="term" value="F:ADP binding"/>
    <property type="evidence" value="ECO:0007669"/>
    <property type="project" value="InterPro"/>
</dbReference>
<dbReference type="InterPro" id="IPR027417">
    <property type="entry name" value="P-loop_NTPase"/>
</dbReference>
<dbReference type="Gene3D" id="3.40.50.300">
    <property type="entry name" value="P-loop containing nucleotide triphosphate hydrolases"/>
    <property type="match status" value="1"/>
</dbReference>
<dbReference type="AlphaFoldDB" id="A0A059CJ76"/>
<dbReference type="OrthoDB" id="1658288at2759"/>
<dbReference type="STRING" id="71139.A0A059CJ76"/>
<dbReference type="SUPFAM" id="SSF52540">
    <property type="entry name" value="P-loop containing nucleoside triphosphate hydrolases"/>
    <property type="match status" value="1"/>
</dbReference>
<evidence type="ECO:0000256" key="1">
    <source>
        <dbReference type="ARBA" id="ARBA00022737"/>
    </source>
</evidence>
<evidence type="ECO:0000256" key="4">
    <source>
        <dbReference type="SAM" id="MobiDB-lite"/>
    </source>
</evidence>
<feature type="domain" description="NB-ARC" evidence="5">
    <location>
        <begin position="171"/>
        <end position="352"/>
    </location>
</feature>
<dbReference type="InParanoid" id="A0A059CJ76"/>
<dbReference type="Pfam" id="PF00931">
    <property type="entry name" value="NB-ARC"/>
    <property type="match status" value="1"/>
</dbReference>
<dbReference type="Gene3D" id="1.10.8.430">
    <property type="entry name" value="Helical domain of apoptotic protease-activating factors"/>
    <property type="match status" value="1"/>
</dbReference>
<dbReference type="InterPro" id="IPR002182">
    <property type="entry name" value="NB-ARC"/>
</dbReference>
<dbReference type="Gene3D" id="3.80.10.10">
    <property type="entry name" value="Ribonuclease Inhibitor"/>
    <property type="match status" value="1"/>
</dbReference>
<dbReference type="InterPro" id="IPR042197">
    <property type="entry name" value="Apaf_helical"/>
</dbReference>
<feature type="domain" description="Disease resistance R13L4/SHOC-2-like LRR" evidence="8">
    <location>
        <begin position="553"/>
        <end position="877"/>
    </location>
</feature>
<dbReference type="Pfam" id="PF18052">
    <property type="entry name" value="Rx_N"/>
    <property type="match status" value="1"/>
</dbReference>
<keyword evidence="3" id="KW-0611">Plant defense</keyword>
<organism evidence="9">
    <name type="scientific">Eucalyptus grandis</name>
    <name type="common">Flooded gum</name>
    <dbReference type="NCBI Taxonomy" id="71139"/>
    <lineage>
        <taxon>Eukaryota</taxon>
        <taxon>Viridiplantae</taxon>
        <taxon>Streptophyta</taxon>
        <taxon>Embryophyta</taxon>
        <taxon>Tracheophyta</taxon>
        <taxon>Spermatophyta</taxon>
        <taxon>Magnoliopsida</taxon>
        <taxon>eudicotyledons</taxon>
        <taxon>Gunneridae</taxon>
        <taxon>Pentapetalae</taxon>
        <taxon>rosids</taxon>
        <taxon>malvids</taxon>
        <taxon>Myrtales</taxon>
        <taxon>Myrtaceae</taxon>
        <taxon>Myrtoideae</taxon>
        <taxon>Eucalypteae</taxon>
        <taxon>Eucalyptus</taxon>
    </lineage>
</organism>
<dbReference type="FunCoup" id="A0A059CJ76">
    <property type="interactions" value="525"/>
</dbReference>
<evidence type="ECO:0000259" key="8">
    <source>
        <dbReference type="Pfam" id="PF23598"/>
    </source>
</evidence>
<feature type="domain" description="Disease resistance N-terminal" evidence="6">
    <location>
        <begin position="6"/>
        <end position="91"/>
    </location>
</feature>
<dbReference type="KEGG" id="egr:104442385"/>
<dbReference type="eggNOG" id="KOG4658">
    <property type="taxonomic scope" value="Eukaryota"/>
</dbReference>
<dbReference type="PRINTS" id="PR00364">
    <property type="entry name" value="DISEASERSIST"/>
</dbReference>
<dbReference type="PANTHER" id="PTHR23155">
    <property type="entry name" value="DISEASE RESISTANCE PROTEIN RP"/>
    <property type="match status" value="1"/>
</dbReference>
<feature type="domain" description="Disease resistance protein winged helix" evidence="7">
    <location>
        <begin position="437"/>
        <end position="508"/>
    </location>
</feature>
<evidence type="ECO:0008006" key="10">
    <source>
        <dbReference type="Google" id="ProtNLM"/>
    </source>
</evidence>
<dbReference type="FunFam" id="3.40.50.300:FF:001091">
    <property type="entry name" value="Probable disease resistance protein At1g61300"/>
    <property type="match status" value="1"/>
</dbReference>
<accession>A0A059CJ76</accession>
<dbReference type="InterPro" id="IPR036388">
    <property type="entry name" value="WH-like_DNA-bd_sf"/>
</dbReference>
<dbReference type="InterPro" id="IPR058922">
    <property type="entry name" value="WHD_DRP"/>
</dbReference>
<dbReference type="EMBL" id="KK198756">
    <property type="protein sequence ID" value="KCW78488.1"/>
    <property type="molecule type" value="Genomic_DNA"/>
</dbReference>
<evidence type="ECO:0000259" key="5">
    <source>
        <dbReference type="Pfam" id="PF00931"/>
    </source>
</evidence>
<dbReference type="FunFam" id="1.10.10.10:FF:000322">
    <property type="entry name" value="Probable disease resistance protein At1g63360"/>
    <property type="match status" value="1"/>
</dbReference>
<dbReference type="InterPro" id="IPR044974">
    <property type="entry name" value="Disease_R_plants"/>
</dbReference>
<dbReference type="Pfam" id="PF23598">
    <property type="entry name" value="LRR_14"/>
    <property type="match status" value="1"/>
</dbReference>